<dbReference type="AlphaFoldDB" id="L9XF12"/>
<gene>
    <name evidence="1" type="ORF">C491_02850</name>
</gene>
<dbReference type="Proteomes" id="UP000011688">
    <property type="component" value="Unassembled WGS sequence"/>
</dbReference>
<dbReference type="RefSeq" id="WP_005553644.1">
    <property type="nucleotide sequence ID" value="NZ_AOIB01000013.1"/>
</dbReference>
<dbReference type="OrthoDB" id="198262at2157"/>
<sequence length="79" mass="8981">MLETGVDDWLAYYDHTLSVDEHREVAERAMRDEGGDRLTTISTATSSWLQRKALATSSASRLKTTERTAKTTFHYTGVW</sequence>
<reference evidence="1 2" key="1">
    <citation type="journal article" date="2014" name="PLoS Genet.">
        <title>Phylogenetically driven sequencing of extremely halophilic archaea reveals strategies for static and dynamic osmo-response.</title>
        <authorList>
            <person name="Becker E.A."/>
            <person name="Seitzer P.M."/>
            <person name="Tritt A."/>
            <person name="Larsen D."/>
            <person name="Krusor M."/>
            <person name="Yao A.I."/>
            <person name="Wu D."/>
            <person name="Madern D."/>
            <person name="Eisen J.A."/>
            <person name="Darling A.E."/>
            <person name="Facciotti M.T."/>
        </authorList>
    </citation>
    <scope>NUCLEOTIDE SEQUENCE [LARGE SCALE GENOMIC DNA]</scope>
    <source>
        <strain evidence="1 2">DSM 10524</strain>
    </source>
</reference>
<comment type="caution">
    <text evidence="1">The sequence shown here is derived from an EMBL/GenBank/DDBJ whole genome shotgun (WGS) entry which is preliminary data.</text>
</comment>
<protein>
    <submittedName>
        <fullName evidence="1">Uncharacterized protein</fullName>
    </submittedName>
</protein>
<keyword evidence="2" id="KW-1185">Reference proteome</keyword>
<dbReference type="EMBL" id="AOIB01000013">
    <property type="protein sequence ID" value="ELY60202.1"/>
    <property type="molecule type" value="Genomic_DNA"/>
</dbReference>
<evidence type="ECO:0000313" key="1">
    <source>
        <dbReference type="EMBL" id="ELY60202.1"/>
    </source>
</evidence>
<dbReference type="eggNOG" id="arCOG09042">
    <property type="taxonomic scope" value="Archaea"/>
</dbReference>
<proteinExistence type="predicted"/>
<evidence type="ECO:0000313" key="2">
    <source>
        <dbReference type="Proteomes" id="UP000011688"/>
    </source>
</evidence>
<name>L9XF12_9EURY</name>
<organism evidence="1 2">
    <name type="scientific">Natronococcus amylolyticus DSM 10524</name>
    <dbReference type="NCBI Taxonomy" id="1227497"/>
    <lineage>
        <taxon>Archaea</taxon>
        <taxon>Methanobacteriati</taxon>
        <taxon>Methanobacteriota</taxon>
        <taxon>Stenosarchaea group</taxon>
        <taxon>Halobacteria</taxon>
        <taxon>Halobacteriales</taxon>
        <taxon>Natrialbaceae</taxon>
        <taxon>Natronococcus</taxon>
    </lineage>
</organism>
<accession>L9XF12</accession>